<organism evidence="2 3">
    <name type="scientific">Dreissena polymorpha</name>
    <name type="common">Zebra mussel</name>
    <name type="synonym">Mytilus polymorpha</name>
    <dbReference type="NCBI Taxonomy" id="45954"/>
    <lineage>
        <taxon>Eukaryota</taxon>
        <taxon>Metazoa</taxon>
        <taxon>Spiralia</taxon>
        <taxon>Lophotrochozoa</taxon>
        <taxon>Mollusca</taxon>
        <taxon>Bivalvia</taxon>
        <taxon>Autobranchia</taxon>
        <taxon>Heteroconchia</taxon>
        <taxon>Euheterodonta</taxon>
        <taxon>Imparidentia</taxon>
        <taxon>Neoheterodontei</taxon>
        <taxon>Myida</taxon>
        <taxon>Dreissenoidea</taxon>
        <taxon>Dreissenidae</taxon>
        <taxon>Dreissena</taxon>
    </lineage>
</organism>
<keyword evidence="3" id="KW-1185">Reference proteome</keyword>
<feature type="region of interest" description="Disordered" evidence="1">
    <location>
        <begin position="99"/>
        <end position="129"/>
    </location>
</feature>
<name>A0A9D4KUL5_DREPO</name>
<reference evidence="2" key="2">
    <citation type="submission" date="2020-11" db="EMBL/GenBank/DDBJ databases">
        <authorList>
            <person name="McCartney M.A."/>
            <person name="Auch B."/>
            <person name="Kono T."/>
            <person name="Mallez S."/>
            <person name="Becker A."/>
            <person name="Gohl D.M."/>
            <person name="Silverstein K.A.T."/>
            <person name="Koren S."/>
            <person name="Bechman K.B."/>
            <person name="Herman A."/>
            <person name="Abrahante J.E."/>
            <person name="Garbe J."/>
        </authorList>
    </citation>
    <scope>NUCLEOTIDE SEQUENCE</scope>
    <source>
        <strain evidence="2">Duluth1</strain>
        <tissue evidence="2">Whole animal</tissue>
    </source>
</reference>
<protein>
    <submittedName>
        <fullName evidence="2">Uncharacterized protein</fullName>
    </submittedName>
</protein>
<feature type="compositionally biased region" description="Basic and acidic residues" evidence="1">
    <location>
        <begin position="113"/>
        <end position="129"/>
    </location>
</feature>
<sequence length="129" mass="14992">MRLAEGLKGSIALKYTSQRRASREHLQKKFVIVYDRKQVEQWINKREKNLVGHFLMKCQFRREELVLRDKPSARASPKDVIGNEIQLEKLFEIVDVQTENHKSPPVKPVGNNKLRDSAEEDIGRDVPAE</sequence>
<comment type="caution">
    <text evidence="2">The sequence shown here is derived from an EMBL/GenBank/DDBJ whole genome shotgun (WGS) entry which is preliminary data.</text>
</comment>
<dbReference type="Proteomes" id="UP000828390">
    <property type="component" value="Unassembled WGS sequence"/>
</dbReference>
<dbReference type="EMBL" id="JAIWYP010000003">
    <property type="protein sequence ID" value="KAH3846425.1"/>
    <property type="molecule type" value="Genomic_DNA"/>
</dbReference>
<evidence type="ECO:0000313" key="3">
    <source>
        <dbReference type="Proteomes" id="UP000828390"/>
    </source>
</evidence>
<gene>
    <name evidence="2" type="ORF">DPMN_088726</name>
</gene>
<dbReference type="AlphaFoldDB" id="A0A9D4KUL5"/>
<reference evidence="2" key="1">
    <citation type="journal article" date="2019" name="bioRxiv">
        <title>The Genome of the Zebra Mussel, Dreissena polymorpha: A Resource for Invasive Species Research.</title>
        <authorList>
            <person name="McCartney M.A."/>
            <person name="Auch B."/>
            <person name="Kono T."/>
            <person name="Mallez S."/>
            <person name="Zhang Y."/>
            <person name="Obille A."/>
            <person name="Becker A."/>
            <person name="Abrahante J.E."/>
            <person name="Garbe J."/>
            <person name="Badalamenti J.P."/>
            <person name="Herman A."/>
            <person name="Mangelson H."/>
            <person name="Liachko I."/>
            <person name="Sullivan S."/>
            <person name="Sone E.D."/>
            <person name="Koren S."/>
            <person name="Silverstein K.A.T."/>
            <person name="Beckman K.B."/>
            <person name="Gohl D.M."/>
        </authorList>
    </citation>
    <scope>NUCLEOTIDE SEQUENCE</scope>
    <source>
        <strain evidence="2">Duluth1</strain>
        <tissue evidence="2">Whole animal</tissue>
    </source>
</reference>
<evidence type="ECO:0000256" key="1">
    <source>
        <dbReference type="SAM" id="MobiDB-lite"/>
    </source>
</evidence>
<evidence type="ECO:0000313" key="2">
    <source>
        <dbReference type="EMBL" id="KAH3846425.1"/>
    </source>
</evidence>
<accession>A0A9D4KUL5</accession>
<proteinExistence type="predicted"/>